<feature type="domain" description="DOT1" evidence="4">
    <location>
        <begin position="136"/>
        <end position="203"/>
    </location>
</feature>
<proteinExistence type="predicted"/>
<dbReference type="InterPro" id="IPR029063">
    <property type="entry name" value="SAM-dependent_MTases_sf"/>
</dbReference>
<dbReference type="Gene3D" id="3.40.50.150">
    <property type="entry name" value="Vaccinia Virus protein VP39"/>
    <property type="match status" value="1"/>
</dbReference>
<dbReference type="GO" id="GO:0032259">
    <property type="term" value="P:methylation"/>
    <property type="evidence" value="ECO:0007669"/>
    <property type="project" value="UniProtKB-KW"/>
</dbReference>
<dbReference type="Pfam" id="PF08123">
    <property type="entry name" value="DOT1"/>
    <property type="match status" value="1"/>
</dbReference>
<evidence type="ECO:0000256" key="2">
    <source>
        <dbReference type="ARBA" id="ARBA00022679"/>
    </source>
</evidence>
<dbReference type="PANTHER" id="PTHR13610:SF9">
    <property type="entry name" value="FI06469P"/>
    <property type="match status" value="1"/>
</dbReference>
<gene>
    <name evidence="5" type="ORF">GTP46_11095</name>
</gene>
<evidence type="ECO:0000313" key="6">
    <source>
        <dbReference type="Proteomes" id="UP000479335"/>
    </source>
</evidence>
<evidence type="ECO:0000256" key="3">
    <source>
        <dbReference type="ARBA" id="ARBA00022691"/>
    </source>
</evidence>
<dbReference type="InterPro" id="IPR026170">
    <property type="entry name" value="FAM173A/B"/>
</dbReference>
<sequence>MDSTTLQPTTFRTENRPTVAVQRFRQPADIFEALFQSVQGGEAHARPTLELAPESPFLPFLEIGFALRARMEKPEHHDYLLQRLRPHLSVMIGTLPASILPMGMLPKLAPLPGFRELEDISDDEIHHWLIQEGGLIYGEMQRFELENYFDAIKPFLPPGGVMVDLGSGLGKVVMTAALTLPFVRCIGVELLNYRHRLAQERLVRLLTLARQGLAALPGALTLETPLRLPSGVMATGRHLLDLGSRILFLENDMFKVDVRGASLVFLYSTCFGPLMDAISDKLARELPEGALVSTTTYPIKHPAFRLLQSHAPGTLSWTSVMIYQRIGPEMAQPASEARYLHQPDADAWEIRAREDLADMTGGGT</sequence>
<name>A0A6L8KBF4_9BURK</name>
<keyword evidence="1" id="KW-0489">Methyltransferase</keyword>
<dbReference type="PANTHER" id="PTHR13610">
    <property type="entry name" value="METHYLTRANSFERASE DOMAIN-CONTAINING PROTEIN"/>
    <property type="match status" value="1"/>
</dbReference>
<reference evidence="5 6" key="1">
    <citation type="submission" date="2019-12" db="EMBL/GenBank/DDBJ databases">
        <title>Novel species isolated from a subtropical stream in China.</title>
        <authorList>
            <person name="Lu H."/>
        </authorList>
    </citation>
    <scope>NUCLEOTIDE SEQUENCE [LARGE SCALE GENOMIC DNA]</scope>
    <source>
        <strain evidence="5 6">FT135W</strain>
    </source>
</reference>
<keyword evidence="2" id="KW-0808">Transferase</keyword>
<accession>A0A6L8KBF4</accession>
<keyword evidence="6" id="KW-1185">Reference proteome</keyword>
<dbReference type="GO" id="GO:0031151">
    <property type="term" value="F:histone H3K79 methyltransferase activity"/>
    <property type="evidence" value="ECO:0007669"/>
    <property type="project" value="InterPro"/>
</dbReference>
<evidence type="ECO:0000256" key="1">
    <source>
        <dbReference type="ARBA" id="ARBA00022603"/>
    </source>
</evidence>
<dbReference type="InterPro" id="IPR025789">
    <property type="entry name" value="DOT1_dom"/>
</dbReference>
<organism evidence="5 6">
    <name type="scientific">Duganella flavida</name>
    <dbReference type="NCBI Taxonomy" id="2692175"/>
    <lineage>
        <taxon>Bacteria</taxon>
        <taxon>Pseudomonadati</taxon>
        <taxon>Pseudomonadota</taxon>
        <taxon>Betaproteobacteria</taxon>
        <taxon>Burkholderiales</taxon>
        <taxon>Oxalobacteraceae</taxon>
        <taxon>Telluria group</taxon>
        <taxon>Duganella</taxon>
    </lineage>
</organism>
<evidence type="ECO:0000313" key="5">
    <source>
        <dbReference type="EMBL" id="MYM23192.1"/>
    </source>
</evidence>
<evidence type="ECO:0000259" key="4">
    <source>
        <dbReference type="Pfam" id="PF08123"/>
    </source>
</evidence>
<dbReference type="SUPFAM" id="SSF53335">
    <property type="entry name" value="S-adenosyl-L-methionine-dependent methyltransferases"/>
    <property type="match status" value="1"/>
</dbReference>
<dbReference type="RefSeq" id="WP_161006687.1">
    <property type="nucleotide sequence ID" value="NZ_WWCN01000006.1"/>
</dbReference>
<dbReference type="EMBL" id="WWCN01000006">
    <property type="protein sequence ID" value="MYM23192.1"/>
    <property type="molecule type" value="Genomic_DNA"/>
</dbReference>
<keyword evidence="3" id="KW-0949">S-adenosyl-L-methionine</keyword>
<protein>
    <submittedName>
        <fullName evidence="5">Histone methylation protein DOT1-like protein</fullName>
    </submittedName>
</protein>
<comment type="caution">
    <text evidence="5">The sequence shown here is derived from an EMBL/GenBank/DDBJ whole genome shotgun (WGS) entry which is preliminary data.</text>
</comment>
<dbReference type="Proteomes" id="UP000479335">
    <property type="component" value="Unassembled WGS sequence"/>
</dbReference>
<dbReference type="AlphaFoldDB" id="A0A6L8KBF4"/>